<evidence type="ECO:0008006" key="4">
    <source>
        <dbReference type="Google" id="ProtNLM"/>
    </source>
</evidence>
<keyword evidence="1" id="KW-0812">Transmembrane</keyword>
<gene>
    <name evidence="2" type="ORF">ETD83_18145</name>
</gene>
<dbReference type="EMBL" id="VCKW01000086">
    <property type="protein sequence ID" value="TMQ99219.1"/>
    <property type="molecule type" value="Genomic_DNA"/>
</dbReference>
<feature type="transmembrane region" description="Helical" evidence="1">
    <location>
        <begin position="26"/>
        <end position="54"/>
    </location>
</feature>
<proteinExistence type="predicted"/>
<reference evidence="2 3" key="1">
    <citation type="submission" date="2019-05" db="EMBL/GenBank/DDBJ databases">
        <title>Draft genome sequence of Actinomadura sp. 14C53.</title>
        <authorList>
            <person name="Saricaoglu S."/>
            <person name="Isik K."/>
        </authorList>
    </citation>
    <scope>NUCLEOTIDE SEQUENCE [LARGE SCALE GENOMIC DNA]</scope>
    <source>
        <strain evidence="2 3">14C53</strain>
    </source>
</reference>
<dbReference type="OrthoDB" id="3482579at2"/>
<dbReference type="RefSeq" id="WP_138646315.1">
    <property type="nucleotide sequence ID" value="NZ_VCKW01000086.1"/>
</dbReference>
<evidence type="ECO:0000256" key="1">
    <source>
        <dbReference type="SAM" id="Phobius"/>
    </source>
</evidence>
<organism evidence="2 3">
    <name type="scientific">Actinomadura soli</name>
    <dbReference type="NCBI Taxonomy" id="2508997"/>
    <lineage>
        <taxon>Bacteria</taxon>
        <taxon>Bacillati</taxon>
        <taxon>Actinomycetota</taxon>
        <taxon>Actinomycetes</taxon>
        <taxon>Streptosporangiales</taxon>
        <taxon>Thermomonosporaceae</taxon>
        <taxon>Actinomadura</taxon>
    </lineage>
</organism>
<comment type="caution">
    <text evidence="2">The sequence shown here is derived from an EMBL/GenBank/DDBJ whole genome shotgun (WGS) entry which is preliminary data.</text>
</comment>
<protein>
    <recommendedName>
        <fullName evidence="4">DUF4190 domain-containing protein</fullName>
    </recommendedName>
</protein>
<evidence type="ECO:0000313" key="3">
    <source>
        <dbReference type="Proteomes" id="UP000309174"/>
    </source>
</evidence>
<dbReference type="AlphaFoldDB" id="A0A5C4JCD2"/>
<dbReference type="Proteomes" id="UP000309174">
    <property type="component" value="Unassembled WGS sequence"/>
</dbReference>
<feature type="transmembrane region" description="Helical" evidence="1">
    <location>
        <begin position="66"/>
        <end position="88"/>
    </location>
</feature>
<sequence>MTLPGYQTYSPPAPPKRSTLARASQVLGIVGLVGLVLCLAGVIPALIGVVLGTVSLVRRDADRRPAIVGVVCSSLALLIGAGMLFVLLSKAAQCGDEARYPDDTSRRTCVEREFPFAQADRTP</sequence>
<keyword evidence="1" id="KW-1133">Transmembrane helix</keyword>
<evidence type="ECO:0000313" key="2">
    <source>
        <dbReference type="EMBL" id="TMQ99219.1"/>
    </source>
</evidence>
<keyword evidence="3" id="KW-1185">Reference proteome</keyword>
<accession>A0A5C4JCD2</accession>
<name>A0A5C4JCD2_9ACTN</name>
<keyword evidence="1" id="KW-0472">Membrane</keyword>